<reference evidence="10 11" key="2">
    <citation type="submission" date="2019-06" db="EMBL/GenBank/DDBJ databases">
        <title>Martelella lutilitoris sp. nov., isolated from a tidal mudflat.</title>
        <authorList>
            <person name="Kim Y.-J."/>
        </authorList>
    </citation>
    <scope>NUCLEOTIDE SEQUENCE [LARGE SCALE GENOMIC DNA]</scope>
    <source>
        <strain evidence="10 11">GH2-6</strain>
    </source>
</reference>
<dbReference type="PANTHER" id="PTHR43821:SF1">
    <property type="entry name" value="NAD(P)H NITROREDUCTASE YDJA-RELATED"/>
    <property type="match status" value="1"/>
</dbReference>
<evidence type="ECO:0000256" key="3">
    <source>
        <dbReference type="ARBA" id="ARBA00022643"/>
    </source>
</evidence>
<gene>
    <name evidence="10" type="ORF">FF124_15540</name>
</gene>
<reference evidence="10 11" key="1">
    <citation type="submission" date="2019-05" db="EMBL/GenBank/DDBJ databases">
        <authorList>
            <person name="Lee S.D."/>
        </authorList>
    </citation>
    <scope>NUCLEOTIDE SEQUENCE [LARGE SCALE GENOMIC DNA]</scope>
    <source>
        <strain evidence="10 11">GH2-6</strain>
    </source>
</reference>
<dbReference type="InterPro" id="IPR029479">
    <property type="entry name" value="Nitroreductase"/>
</dbReference>
<keyword evidence="4 7" id="KW-0521">NADP</keyword>
<evidence type="ECO:0000313" key="11">
    <source>
        <dbReference type="Proteomes" id="UP000307874"/>
    </source>
</evidence>
<feature type="binding site" description="in other chain" evidence="8">
    <location>
        <begin position="19"/>
        <end position="21"/>
    </location>
    <ligand>
        <name>FMN</name>
        <dbReference type="ChEBI" id="CHEBI:58210"/>
        <note>ligand shared between dimeric partners</note>
    </ligand>
</feature>
<dbReference type="InterPro" id="IPR052530">
    <property type="entry name" value="NAD(P)H_nitroreductase"/>
</dbReference>
<evidence type="ECO:0000256" key="4">
    <source>
        <dbReference type="ARBA" id="ARBA00022857"/>
    </source>
</evidence>
<protein>
    <recommendedName>
        <fullName evidence="7">Putative NAD(P)H nitroreductase</fullName>
        <ecNumber evidence="7">1.-.-.-</ecNumber>
    </recommendedName>
</protein>
<dbReference type="CDD" id="cd02135">
    <property type="entry name" value="YdjA-like"/>
    <property type="match status" value="1"/>
</dbReference>
<evidence type="ECO:0000256" key="7">
    <source>
        <dbReference type="PIRNR" id="PIRNR000232"/>
    </source>
</evidence>
<dbReference type="EMBL" id="VCLB01000008">
    <property type="protein sequence ID" value="TNB46959.1"/>
    <property type="molecule type" value="Genomic_DNA"/>
</dbReference>
<dbReference type="PANTHER" id="PTHR43821">
    <property type="entry name" value="NAD(P)H NITROREDUCTASE YDJA-RELATED"/>
    <property type="match status" value="1"/>
</dbReference>
<name>A0A5C4JQL0_9HYPH</name>
<organism evidence="10 11">
    <name type="scientific">Martelella lutilitoris</name>
    <dbReference type="NCBI Taxonomy" id="2583532"/>
    <lineage>
        <taxon>Bacteria</taxon>
        <taxon>Pseudomonadati</taxon>
        <taxon>Pseudomonadota</taxon>
        <taxon>Alphaproteobacteria</taxon>
        <taxon>Hyphomicrobiales</taxon>
        <taxon>Aurantimonadaceae</taxon>
        <taxon>Martelella</taxon>
    </lineage>
</organism>
<dbReference type="Proteomes" id="UP000307874">
    <property type="component" value="Unassembled WGS sequence"/>
</dbReference>
<dbReference type="PIRSF" id="PIRSF000232">
    <property type="entry name" value="YdjA"/>
    <property type="match status" value="1"/>
</dbReference>
<keyword evidence="2 7" id="KW-0285">Flavoprotein</keyword>
<dbReference type="InterPro" id="IPR000415">
    <property type="entry name" value="Nitroreductase-like"/>
</dbReference>
<dbReference type="Gene3D" id="3.40.109.10">
    <property type="entry name" value="NADH Oxidase"/>
    <property type="match status" value="1"/>
</dbReference>
<dbReference type="GO" id="GO:0016491">
    <property type="term" value="F:oxidoreductase activity"/>
    <property type="evidence" value="ECO:0007669"/>
    <property type="project" value="UniProtKB-UniRule"/>
</dbReference>
<evidence type="ECO:0000256" key="6">
    <source>
        <dbReference type="ARBA" id="ARBA00023027"/>
    </source>
</evidence>
<feature type="binding site" description="in other chain" evidence="8">
    <location>
        <begin position="144"/>
        <end position="146"/>
    </location>
    <ligand>
        <name>FMN</name>
        <dbReference type="ChEBI" id="CHEBI:58210"/>
        <note>ligand shared between dimeric partners</note>
    </ligand>
</feature>
<evidence type="ECO:0000313" key="10">
    <source>
        <dbReference type="EMBL" id="TNB46959.1"/>
    </source>
</evidence>
<keyword evidence="3 7" id="KW-0288">FMN</keyword>
<feature type="binding site" evidence="8">
    <location>
        <position position="46"/>
    </location>
    <ligand>
        <name>FMN</name>
        <dbReference type="ChEBI" id="CHEBI:58210"/>
        <note>ligand shared between dimeric partners</note>
    </ligand>
</feature>
<evidence type="ECO:0000256" key="1">
    <source>
        <dbReference type="ARBA" id="ARBA00007118"/>
    </source>
</evidence>
<evidence type="ECO:0000259" key="9">
    <source>
        <dbReference type="Pfam" id="PF00881"/>
    </source>
</evidence>
<comment type="caution">
    <text evidence="10">The sequence shown here is derived from an EMBL/GenBank/DDBJ whole genome shotgun (WGS) entry which is preliminary data.</text>
</comment>
<evidence type="ECO:0000256" key="8">
    <source>
        <dbReference type="PIRSR" id="PIRSR000232-1"/>
    </source>
</evidence>
<evidence type="ECO:0000256" key="2">
    <source>
        <dbReference type="ARBA" id="ARBA00022630"/>
    </source>
</evidence>
<keyword evidence="5 7" id="KW-0560">Oxidoreductase</keyword>
<evidence type="ECO:0000256" key="5">
    <source>
        <dbReference type="ARBA" id="ARBA00023002"/>
    </source>
</evidence>
<comment type="cofactor">
    <cofactor evidence="8">
        <name>FMN</name>
        <dbReference type="ChEBI" id="CHEBI:58210"/>
    </cofactor>
    <text evidence="8">Binds 1 FMN per subunit.</text>
</comment>
<dbReference type="OrthoDB" id="9804207at2"/>
<feature type="binding site" evidence="8">
    <location>
        <position position="50"/>
    </location>
    <ligand>
        <name>FMN</name>
        <dbReference type="ChEBI" id="CHEBI:58210"/>
        <note>ligand shared between dimeric partners</note>
    </ligand>
</feature>
<dbReference type="EC" id="1.-.-.-" evidence="7"/>
<feature type="domain" description="Nitroreductase" evidence="9">
    <location>
        <begin position="28"/>
        <end position="174"/>
    </location>
</feature>
<dbReference type="Pfam" id="PF00881">
    <property type="entry name" value="Nitroreductase"/>
    <property type="match status" value="1"/>
</dbReference>
<dbReference type="AlphaFoldDB" id="A0A5C4JQL0"/>
<keyword evidence="6 7" id="KW-0520">NAD</keyword>
<dbReference type="SUPFAM" id="SSF55469">
    <property type="entry name" value="FMN-dependent nitroreductase-like"/>
    <property type="match status" value="1"/>
</dbReference>
<comment type="similarity">
    <text evidence="1 7">Belongs to the nitroreductase family.</text>
</comment>
<proteinExistence type="inferred from homology"/>
<accession>A0A5C4JQL0</accession>
<sequence length="198" mass="21808">MRFALNEKNDAVVEFLRTRRSTPVLQLGEPGPSRAELEEILTIAARVPDHGKLAPWRFIVYAGKARAEVGEALAEITLADDADASPERLKLERERLTRAPLVVGVISRAALHPKIPEWEQIMSAGAACYNLVAAANAFGYGATWLSEWYAFDERAFSALGVTAGERVVGFVHIGTRGEPPFERVRPELADVVTWRGEI</sequence>
<dbReference type="InterPro" id="IPR026021">
    <property type="entry name" value="YdjA-like"/>
</dbReference>
<keyword evidence="11" id="KW-1185">Reference proteome</keyword>